<keyword evidence="6" id="KW-1185">Reference proteome</keyword>
<dbReference type="PROSITE" id="PS50985">
    <property type="entry name" value="GRAS"/>
    <property type="match status" value="1"/>
</dbReference>
<feature type="short sequence motif" description="VHIID" evidence="3">
    <location>
        <begin position="474"/>
        <end position="478"/>
    </location>
</feature>
<comment type="caution">
    <text evidence="5">The sequence shown here is derived from an EMBL/GenBank/DDBJ whole genome shotgun (WGS) entry which is preliminary data.</text>
</comment>
<evidence type="ECO:0000256" key="2">
    <source>
        <dbReference type="ARBA" id="ARBA00023163"/>
    </source>
</evidence>
<comment type="similarity">
    <text evidence="3">Belongs to the GRAS family.</text>
</comment>
<name>A0AAP0RYD5_LIQFO</name>
<reference evidence="5 6" key="1">
    <citation type="journal article" date="2024" name="Plant J.">
        <title>Genome sequences and population genomics reveal climatic adaptation and genomic divergence between two closely related sweetgum species.</title>
        <authorList>
            <person name="Xu W.Q."/>
            <person name="Ren C.Q."/>
            <person name="Zhang X.Y."/>
            <person name="Comes H.P."/>
            <person name="Liu X.H."/>
            <person name="Li Y.G."/>
            <person name="Kettle C.J."/>
            <person name="Jalonen R."/>
            <person name="Gaisberger H."/>
            <person name="Ma Y.Z."/>
            <person name="Qiu Y.X."/>
        </authorList>
    </citation>
    <scope>NUCLEOTIDE SEQUENCE [LARGE SCALE GENOMIC DNA]</scope>
    <source>
        <strain evidence="5">Hangzhou</strain>
    </source>
</reference>
<sequence>MVMDSPFSGYYGPMNGINDETLSILSSQNPVNGFEPGDNFFDQSLVDVPPLLPDPGLSNLAPLSCESLEEDPHEDCDFNDVVLKYINQMLMEEDMEEQACMFQESAALQAAEKSFYEVIGEKCPPSSSHCPSSSVDQNIENPDESYRGIYDYCNSSCSNLVNPGWNCGLDKCPHIASEFSSQSSLSLSNRGSNITDGFVYSLVQTLGVPDMFNESDSVMKFGIGVEKASKFLINDDIPFVDLENNGLVPQEPEVEAEAVVIGVEKKLESESFVDGLSGNKNHHPKDVDLEVQRSNKQSAVYTDMTVRSEMFDMVLLCDAEKSESALREALHSGSKKNVHQNGKSKRSNGGKSRGKKQGGKRNVVDLRNLLTLCAQAVAADDRRNANELLKQIRQHSFPMGDGIQRMAHYFANGLEARLAGSGTQIYDAFLNRYSPAADFLKAYHLFLAVCPFMKLSIFFANKTIMHVAGKATRLHIVDFGILYGFQWPRLIQRLSSRPGGAPKLRITGIDLPQPGFRPTARVEETGCRLAYYAETFNVPFEFNAIAQKWETIQIEDLKIQDGEVLAVNSMYRFRNLLDETVIEESPPRDVVLNLIRKMNPDVFVQGIVNGAHSSPFFIGRFREALFHYYTMFDMLETNVPHEVEERMMLEKEIFGREAMNVIACEGAERIERPGTYKQCQVRNLRAGFRQLPLNQEIMKMAKDRVKSCYHKYFMIDEDGQWMLQGWKGRITHAISSWRPAY</sequence>
<dbReference type="PANTHER" id="PTHR31636">
    <property type="entry name" value="OSJNBA0084A10.13 PROTEIN-RELATED"/>
    <property type="match status" value="1"/>
</dbReference>
<evidence type="ECO:0000256" key="4">
    <source>
        <dbReference type="SAM" id="MobiDB-lite"/>
    </source>
</evidence>
<dbReference type="AlphaFoldDB" id="A0AAP0RYD5"/>
<dbReference type="Pfam" id="PF03514">
    <property type="entry name" value="GRAS"/>
    <property type="match status" value="1"/>
</dbReference>
<dbReference type="Proteomes" id="UP001415857">
    <property type="component" value="Unassembled WGS sequence"/>
</dbReference>
<comment type="caution">
    <text evidence="3">Lacks conserved residue(s) required for the propagation of feature annotation.</text>
</comment>
<keyword evidence="1" id="KW-0805">Transcription regulation</keyword>
<feature type="region of interest" description="VHIID" evidence="3">
    <location>
        <begin position="443"/>
        <end position="508"/>
    </location>
</feature>
<evidence type="ECO:0000313" key="5">
    <source>
        <dbReference type="EMBL" id="KAK9283265.1"/>
    </source>
</evidence>
<organism evidence="5 6">
    <name type="scientific">Liquidambar formosana</name>
    <name type="common">Formosan gum</name>
    <dbReference type="NCBI Taxonomy" id="63359"/>
    <lineage>
        <taxon>Eukaryota</taxon>
        <taxon>Viridiplantae</taxon>
        <taxon>Streptophyta</taxon>
        <taxon>Embryophyta</taxon>
        <taxon>Tracheophyta</taxon>
        <taxon>Spermatophyta</taxon>
        <taxon>Magnoliopsida</taxon>
        <taxon>eudicotyledons</taxon>
        <taxon>Gunneridae</taxon>
        <taxon>Pentapetalae</taxon>
        <taxon>Saxifragales</taxon>
        <taxon>Altingiaceae</taxon>
        <taxon>Liquidambar</taxon>
    </lineage>
</organism>
<dbReference type="EMBL" id="JBBPBK010000006">
    <property type="protein sequence ID" value="KAK9283265.1"/>
    <property type="molecule type" value="Genomic_DNA"/>
</dbReference>
<gene>
    <name evidence="5" type="ORF">L1049_011501</name>
</gene>
<accession>A0AAP0RYD5</accession>
<evidence type="ECO:0000256" key="3">
    <source>
        <dbReference type="PROSITE-ProRule" id="PRU01191"/>
    </source>
</evidence>
<keyword evidence="2" id="KW-0804">Transcription</keyword>
<feature type="region of interest" description="Leucine repeat II (LRII)" evidence="3">
    <location>
        <begin position="524"/>
        <end position="556"/>
    </location>
</feature>
<feature type="region of interest" description="SAW" evidence="3">
    <location>
        <begin position="663"/>
        <end position="738"/>
    </location>
</feature>
<evidence type="ECO:0000313" key="6">
    <source>
        <dbReference type="Proteomes" id="UP001415857"/>
    </source>
</evidence>
<feature type="compositionally biased region" description="Basic residues" evidence="4">
    <location>
        <begin position="333"/>
        <end position="359"/>
    </location>
</feature>
<feature type="region of interest" description="Leucine repeat I (LRI)" evidence="3">
    <location>
        <begin position="364"/>
        <end position="424"/>
    </location>
</feature>
<proteinExistence type="inferred from homology"/>
<protein>
    <submittedName>
        <fullName evidence="5">Uncharacterized protein</fullName>
    </submittedName>
</protein>
<feature type="region of interest" description="Disordered" evidence="4">
    <location>
        <begin position="327"/>
        <end position="360"/>
    </location>
</feature>
<evidence type="ECO:0000256" key="1">
    <source>
        <dbReference type="ARBA" id="ARBA00023015"/>
    </source>
</evidence>
<dbReference type="InterPro" id="IPR005202">
    <property type="entry name" value="TF_GRAS"/>
</dbReference>